<comment type="caution">
    <text evidence="9">The sequence shown here is derived from an EMBL/GenBank/DDBJ whole genome shotgun (WGS) entry which is preliminary data.</text>
</comment>
<proteinExistence type="inferred from homology"/>
<dbReference type="InterPro" id="IPR004107">
    <property type="entry name" value="Integrase_SAM-like_N"/>
</dbReference>
<evidence type="ECO:0000313" key="10">
    <source>
        <dbReference type="Proteomes" id="UP000069620"/>
    </source>
</evidence>
<dbReference type="GO" id="GO:0003677">
    <property type="term" value="F:DNA binding"/>
    <property type="evidence" value="ECO:0007669"/>
    <property type="project" value="UniProtKB-UniRule"/>
</dbReference>
<dbReference type="STRING" id="146020.RMCB_0817"/>
<dbReference type="GO" id="GO:0015074">
    <property type="term" value="P:DNA integration"/>
    <property type="evidence" value="ECO:0007669"/>
    <property type="project" value="UniProtKB-KW"/>
</dbReference>
<dbReference type="GO" id="GO:0006310">
    <property type="term" value="P:DNA recombination"/>
    <property type="evidence" value="ECO:0007669"/>
    <property type="project" value="UniProtKB-KW"/>
</dbReference>
<name>A0A100VVN2_9MYCO</name>
<dbReference type="PANTHER" id="PTHR30349:SF64">
    <property type="entry name" value="PROPHAGE INTEGRASE INTD-RELATED"/>
    <property type="match status" value="1"/>
</dbReference>
<sequence length="371" mass="41334">MASVRPRKRKDGTPYWAVLYRHNGKQTSTSFPNEEQAGRFCKLVDAVGPDKAREAAGLVTEQPMSGLTVTEYLEQHIDSLSGVERRTITDYRRYLRNDISPVFGALPLGKLTRVDVAAWVNTMHADGAKAGTMQNKHGFLSGALKQAVKDGHLPANPCDGVRLPRTEERETVFLTGPEYQILKASFSEHYQPFVEFLVASGCRFNEAAALKPSDVDRVNGTVRIARAWKQDGTRYTMGAPKTKKSNRTISVDKSVLDQLDYSHEWLFTTTQGGPIRLSTWRTNVWNKSRAKAMAKDKNNPDKPVLEKSPTPHDMRHTCASWMLQAQPPVPLQTVQEHLGHESITTTVDRYGHLDRSSHVVASNAIAAMLAV</sequence>
<evidence type="ECO:0000256" key="3">
    <source>
        <dbReference type="ARBA" id="ARBA00023125"/>
    </source>
</evidence>
<dbReference type="InterPro" id="IPR011010">
    <property type="entry name" value="DNA_brk_join_enz"/>
</dbReference>
<evidence type="ECO:0000259" key="7">
    <source>
        <dbReference type="PROSITE" id="PS51898"/>
    </source>
</evidence>
<dbReference type="Gene3D" id="1.10.150.130">
    <property type="match status" value="1"/>
</dbReference>
<reference evidence="10" key="2">
    <citation type="submission" date="2016-02" db="EMBL/GenBank/DDBJ databases">
        <title>Draft genome sequence of five rapidly growing Mycobacterium species.</title>
        <authorList>
            <person name="Katahira K."/>
            <person name="Gotou Y."/>
            <person name="Iida K."/>
            <person name="Ogura Y."/>
            <person name="Hayashi T."/>
        </authorList>
    </citation>
    <scope>NUCLEOTIDE SEQUENCE [LARGE SCALE GENOMIC DNA]</scope>
    <source>
        <strain evidence="10">JCM15654</strain>
    </source>
</reference>
<feature type="domain" description="Core-binding (CB)" evidence="8">
    <location>
        <begin position="67"/>
        <end position="148"/>
    </location>
</feature>
<evidence type="ECO:0000256" key="5">
    <source>
        <dbReference type="PROSITE-ProRule" id="PRU01248"/>
    </source>
</evidence>
<dbReference type="RefSeq" id="WP_062827754.1">
    <property type="nucleotide sequence ID" value="NZ_BCSX01000010.1"/>
</dbReference>
<dbReference type="Pfam" id="PF14659">
    <property type="entry name" value="Phage_int_SAM_3"/>
    <property type="match status" value="1"/>
</dbReference>
<comment type="similarity">
    <text evidence="1">Belongs to the 'phage' integrase family.</text>
</comment>
<dbReference type="OrthoDB" id="1822491at2"/>
<evidence type="ECO:0000256" key="2">
    <source>
        <dbReference type="ARBA" id="ARBA00022908"/>
    </source>
</evidence>
<dbReference type="Gene3D" id="1.10.443.10">
    <property type="entry name" value="Intergrase catalytic core"/>
    <property type="match status" value="1"/>
</dbReference>
<evidence type="ECO:0000259" key="8">
    <source>
        <dbReference type="PROSITE" id="PS51900"/>
    </source>
</evidence>
<dbReference type="AlphaFoldDB" id="A0A100VVN2"/>
<feature type="compositionally biased region" description="Basic and acidic residues" evidence="6">
    <location>
        <begin position="293"/>
        <end position="310"/>
    </location>
</feature>
<dbReference type="InterPro" id="IPR002104">
    <property type="entry name" value="Integrase_catalytic"/>
</dbReference>
<reference evidence="10" key="1">
    <citation type="journal article" date="2016" name="Genome Announc.">
        <title>Draft Genome Sequences of Five Rapidly Growing Mycobacterium Species, M. thermoresistibile, M. fortuitum subsp. acetamidolyticum, M. canariasense, M. brisbanense, and M. novocastrense.</title>
        <authorList>
            <person name="Katahira K."/>
            <person name="Ogura Y."/>
            <person name="Gotoh Y."/>
            <person name="Hayashi T."/>
        </authorList>
    </citation>
    <scope>NUCLEOTIDE SEQUENCE [LARGE SCALE GENOMIC DNA]</scope>
    <source>
        <strain evidence="10">JCM15654</strain>
    </source>
</reference>
<evidence type="ECO:0000256" key="6">
    <source>
        <dbReference type="SAM" id="MobiDB-lite"/>
    </source>
</evidence>
<dbReference type="PANTHER" id="PTHR30349">
    <property type="entry name" value="PHAGE INTEGRASE-RELATED"/>
    <property type="match status" value="1"/>
</dbReference>
<dbReference type="Proteomes" id="UP000069620">
    <property type="component" value="Unassembled WGS sequence"/>
</dbReference>
<dbReference type="PROSITE" id="PS51900">
    <property type="entry name" value="CB"/>
    <property type="match status" value="1"/>
</dbReference>
<keyword evidence="4" id="KW-0233">DNA recombination</keyword>
<evidence type="ECO:0000256" key="1">
    <source>
        <dbReference type="ARBA" id="ARBA00008857"/>
    </source>
</evidence>
<dbReference type="InterPro" id="IPR013762">
    <property type="entry name" value="Integrase-like_cat_sf"/>
</dbReference>
<keyword evidence="2" id="KW-0229">DNA integration</keyword>
<dbReference type="Pfam" id="PF00589">
    <property type="entry name" value="Phage_integrase"/>
    <property type="match status" value="1"/>
</dbReference>
<dbReference type="PROSITE" id="PS51898">
    <property type="entry name" value="TYR_RECOMBINASE"/>
    <property type="match status" value="1"/>
</dbReference>
<keyword evidence="10" id="KW-1185">Reference proteome</keyword>
<accession>A0A100VVN2</accession>
<dbReference type="InterPro" id="IPR044068">
    <property type="entry name" value="CB"/>
</dbReference>
<evidence type="ECO:0000313" key="9">
    <source>
        <dbReference type="EMBL" id="GAS86721.1"/>
    </source>
</evidence>
<dbReference type="InterPro" id="IPR010998">
    <property type="entry name" value="Integrase_recombinase_N"/>
</dbReference>
<dbReference type="CDD" id="cd01189">
    <property type="entry name" value="INT_ICEBs1_C_like"/>
    <property type="match status" value="1"/>
</dbReference>
<organism evidence="9 10">
    <name type="scientific">Mycolicibacterium brisbanense</name>
    <dbReference type="NCBI Taxonomy" id="146020"/>
    <lineage>
        <taxon>Bacteria</taxon>
        <taxon>Bacillati</taxon>
        <taxon>Actinomycetota</taxon>
        <taxon>Actinomycetes</taxon>
        <taxon>Mycobacteriales</taxon>
        <taxon>Mycobacteriaceae</taxon>
        <taxon>Mycolicibacterium</taxon>
    </lineage>
</organism>
<gene>
    <name evidence="9" type="ORF">RMCB_0817</name>
</gene>
<keyword evidence="3 5" id="KW-0238">DNA-binding</keyword>
<feature type="region of interest" description="Disordered" evidence="6">
    <location>
        <begin position="291"/>
        <end position="310"/>
    </location>
</feature>
<feature type="domain" description="Tyr recombinase" evidence="7">
    <location>
        <begin position="169"/>
        <end position="364"/>
    </location>
</feature>
<dbReference type="InterPro" id="IPR050090">
    <property type="entry name" value="Tyrosine_recombinase_XerCD"/>
</dbReference>
<protein>
    <submittedName>
        <fullName evidence="9">Integrase family protein</fullName>
    </submittedName>
</protein>
<evidence type="ECO:0000256" key="4">
    <source>
        <dbReference type="ARBA" id="ARBA00023172"/>
    </source>
</evidence>
<dbReference type="SUPFAM" id="SSF56349">
    <property type="entry name" value="DNA breaking-rejoining enzymes"/>
    <property type="match status" value="1"/>
</dbReference>
<dbReference type="EMBL" id="BCSX01000010">
    <property type="protein sequence ID" value="GAS86721.1"/>
    <property type="molecule type" value="Genomic_DNA"/>
</dbReference>